<evidence type="ECO:0000313" key="3">
    <source>
        <dbReference type="Proteomes" id="UP000572540"/>
    </source>
</evidence>
<dbReference type="Pfam" id="PF20901">
    <property type="entry name" value="Sf6_terminase"/>
    <property type="match status" value="1"/>
</dbReference>
<feature type="region of interest" description="Disordered" evidence="1">
    <location>
        <begin position="1"/>
        <end position="34"/>
    </location>
</feature>
<sequence length="199" mass="20886">MAVKIGGKVLGAKPEPQKAAEAKAKPKKSPRGRRITNRSYPLAVYERLFGYIANGEDLSSACSKHQGMPTPSTVRRRLAVDDQLNDQYLAAQKIRLHGLADQLASLPDEAIKGYEKVSAADRLTASKQKGDNIKWLLQRGLAEYAMAGEEGQAVTLNIIGAPDLAPAAGAAPYVPAGQPVLKIVGGAAASDDSGAAKNG</sequence>
<feature type="compositionally biased region" description="Basic and acidic residues" evidence="1">
    <location>
        <begin position="15"/>
        <end position="24"/>
    </location>
</feature>
<feature type="compositionally biased region" description="Basic residues" evidence="1">
    <location>
        <begin position="25"/>
        <end position="34"/>
    </location>
</feature>
<dbReference type="Proteomes" id="UP000572540">
    <property type="component" value="Unassembled WGS sequence"/>
</dbReference>
<proteinExistence type="predicted"/>
<dbReference type="Gene3D" id="1.10.10.60">
    <property type="entry name" value="Homeodomain-like"/>
    <property type="match status" value="1"/>
</dbReference>
<name>A0A7Z0AYP0_9BURK</name>
<dbReference type="AlphaFoldDB" id="A0A7Z0AYP0"/>
<evidence type="ECO:0000313" key="2">
    <source>
        <dbReference type="EMBL" id="NYH13552.1"/>
    </source>
</evidence>
<dbReference type="RefSeq" id="WP_179703333.1">
    <property type="nucleotide sequence ID" value="NZ_JACCAU010000001.1"/>
</dbReference>
<gene>
    <name evidence="2" type="ORF">GGD41_000780</name>
</gene>
<dbReference type="EMBL" id="JACCAU010000001">
    <property type="protein sequence ID" value="NYH13552.1"/>
    <property type="molecule type" value="Genomic_DNA"/>
</dbReference>
<evidence type="ECO:0000256" key="1">
    <source>
        <dbReference type="SAM" id="MobiDB-lite"/>
    </source>
</evidence>
<accession>A0A7Z0AYP0</accession>
<protein>
    <recommendedName>
        <fullName evidence="4">Terminase small subunit</fullName>
    </recommendedName>
</protein>
<comment type="caution">
    <text evidence="2">The sequence shown here is derived from an EMBL/GenBank/DDBJ whole genome shotgun (WGS) entry which is preliminary data.</text>
</comment>
<reference evidence="2 3" key="1">
    <citation type="submission" date="2020-07" db="EMBL/GenBank/DDBJ databases">
        <title>Exploring microbial biodiversity for novel pathways involved in the catabolism of aromatic compounds derived from lignin.</title>
        <authorList>
            <person name="Elkins J."/>
        </authorList>
    </citation>
    <scope>NUCLEOTIDE SEQUENCE [LARGE SCALE GENOMIC DNA]</scope>
    <source>
        <strain evidence="2 3">H2C3B</strain>
    </source>
</reference>
<dbReference type="InterPro" id="IPR048683">
    <property type="entry name" value="Sf6_terminase"/>
</dbReference>
<evidence type="ECO:0008006" key="4">
    <source>
        <dbReference type="Google" id="ProtNLM"/>
    </source>
</evidence>
<organism evidence="2 3">
    <name type="scientific">Paraburkholderia bryophila</name>
    <dbReference type="NCBI Taxonomy" id="420952"/>
    <lineage>
        <taxon>Bacteria</taxon>
        <taxon>Pseudomonadati</taxon>
        <taxon>Pseudomonadota</taxon>
        <taxon>Betaproteobacteria</taxon>
        <taxon>Burkholderiales</taxon>
        <taxon>Burkholderiaceae</taxon>
        <taxon>Paraburkholderia</taxon>
    </lineage>
</organism>